<dbReference type="GO" id="GO:0046872">
    <property type="term" value="F:metal ion binding"/>
    <property type="evidence" value="ECO:0007669"/>
    <property type="project" value="UniProtKB-KW"/>
</dbReference>
<dbReference type="Pfam" id="PF13247">
    <property type="entry name" value="Fer4_11"/>
    <property type="match status" value="1"/>
</dbReference>
<evidence type="ECO:0000256" key="3">
    <source>
        <dbReference type="ARBA" id="ARBA00022723"/>
    </source>
</evidence>
<reference evidence="10" key="1">
    <citation type="submission" date="2015-06" db="EMBL/GenBank/DDBJ databases">
        <title>New insights into the roles of widespread benthic archaea in carbon and nitrogen cycling.</title>
        <authorList>
            <person name="Lazar C.S."/>
            <person name="Baker B.J."/>
            <person name="Seitz K.W."/>
            <person name="Hyde A.S."/>
            <person name="Dick G.J."/>
            <person name="Hinrichs K.-U."/>
            <person name="Teske A.P."/>
        </authorList>
    </citation>
    <scope>NUCLEOTIDE SEQUENCE [LARGE SCALE GENOMIC DNA]</scope>
</reference>
<evidence type="ECO:0000256" key="2">
    <source>
        <dbReference type="ARBA" id="ARBA00022485"/>
    </source>
</evidence>
<evidence type="ECO:0000256" key="1">
    <source>
        <dbReference type="ARBA" id="ARBA00022448"/>
    </source>
</evidence>
<keyword evidence="7" id="KW-0411">Iron-sulfur</keyword>
<evidence type="ECO:0000256" key="6">
    <source>
        <dbReference type="ARBA" id="ARBA00023004"/>
    </source>
</evidence>
<name>A0A0M0BST7_9ARCH</name>
<dbReference type="InterPro" id="IPR017896">
    <property type="entry name" value="4Fe4S_Fe-S-bd"/>
</dbReference>
<dbReference type="PATRIC" id="fig|1685125.3.peg.573"/>
<dbReference type="PANTHER" id="PTHR43177:SF5">
    <property type="entry name" value="ANAEROBIC DIMETHYL SULFOXIDE REDUCTASE CHAIN B-RELATED"/>
    <property type="match status" value="1"/>
</dbReference>
<keyword evidence="2" id="KW-0004">4Fe-4S</keyword>
<dbReference type="InterPro" id="IPR017900">
    <property type="entry name" value="4Fe4S_Fe_S_CS"/>
</dbReference>
<keyword evidence="5" id="KW-0249">Electron transport</keyword>
<gene>
    <name evidence="9" type="ORF">AC478_02500</name>
</gene>
<dbReference type="CDD" id="cd10563">
    <property type="entry name" value="CooF_like"/>
    <property type="match status" value="1"/>
</dbReference>
<dbReference type="InterPro" id="IPR050954">
    <property type="entry name" value="ET_IronSulfur_Cluster-Binding"/>
</dbReference>
<dbReference type="PROSITE" id="PS00198">
    <property type="entry name" value="4FE4S_FER_1"/>
    <property type="match status" value="1"/>
</dbReference>
<sequence length="147" mass="16225">MKRIIVKEEHCIGCGLCEVYCTVQHSKSKDIIKAYNKEKPRPTSRVTLEVHKPVSFAIQCRHCEDAPCVTACLSGAMKKDEETGLVTHDPDRCIGCWTCIMVCPYGAIKMDSSGKVVSKCDLCAELDIPACVANCPNDALVYKEVKK</sequence>
<dbReference type="PANTHER" id="PTHR43177">
    <property type="entry name" value="PROTEIN NRFC"/>
    <property type="match status" value="1"/>
</dbReference>
<dbReference type="GO" id="GO:0051539">
    <property type="term" value="F:4 iron, 4 sulfur cluster binding"/>
    <property type="evidence" value="ECO:0007669"/>
    <property type="project" value="UniProtKB-KW"/>
</dbReference>
<evidence type="ECO:0000256" key="4">
    <source>
        <dbReference type="ARBA" id="ARBA00022737"/>
    </source>
</evidence>
<comment type="caution">
    <text evidence="9">The sequence shown here is derived from an EMBL/GenBank/DDBJ whole genome shotgun (WGS) entry which is preliminary data.</text>
</comment>
<dbReference type="SUPFAM" id="SSF54862">
    <property type="entry name" value="4Fe-4S ferredoxins"/>
    <property type="match status" value="1"/>
</dbReference>
<evidence type="ECO:0000256" key="7">
    <source>
        <dbReference type="ARBA" id="ARBA00023014"/>
    </source>
</evidence>
<proteinExistence type="predicted"/>
<dbReference type="Pfam" id="PF12800">
    <property type="entry name" value="Fer4_4"/>
    <property type="match status" value="1"/>
</dbReference>
<keyword evidence="6" id="KW-0408">Iron</keyword>
<organism evidence="9 10">
    <name type="scientific">miscellaneous Crenarchaeota group-1 archaeon SG8-32-3</name>
    <dbReference type="NCBI Taxonomy" id="1685125"/>
    <lineage>
        <taxon>Archaea</taxon>
        <taxon>Candidatus Bathyarchaeota</taxon>
        <taxon>MCG-1</taxon>
    </lineage>
</organism>
<evidence type="ECO:0000256" key="5">
    <source>
        <dbReference type="ARBA" id="ARBA00022982"/>
    </source>
</evidence>
<dbReference type="Gene3D" id="3.30.70.20">
    <property type="match status" value="2"/>
</dbReference>
<feature type="domain" description="4Fe-4S ferredoxin-type" evidence="8">
    <location>
        <begin position="84"/>
        <end position="113"/>
    </location>
</feature>
<evidence type="ECO:0000313" key="9">
    <source>
        <dbReference type="EMBL" id="KON31657.1"/>
    </source>
</evidence>
<keyword evidence="3" id="KW-0479">Metal-binding</keyword>
<keyword evidence="4" id="KW-0677">Repeat</keyword>
<feature type="domain" description="4Fe-4S ferredoxin-type" evidence="8">
    <location>
        <begin position="2"/>
        <end position="31"/>
    </location>
</feature>
<accession>A0A0M0BST7</accession>
<evidence type="ECO:0000313" key="10">
    <source>
        <dbReference type="Proteomes" id="UP000054016"/>
    </source>
</evidence>
<dbReference type="Proteomes" id="UP000054016">
    <property type="component" value="Unassembled WGS sequence"/>
</dbReference>
<dbReference type="PROSITE" id="PS51379">
    <property type="entry name" value="4FE4S_FER_2"/>
    <property type="match status" value="2"/>
</dbReference>
<protein>
    <submittedName>
        <fullName evidence="9">4Fe-4S ferredoxin</fullName>
    </submittedName>
</protein>
<evidence type="ECO:0000259" key="8">
    <source>
        <dbReference type="PROSITE" id="PS51379"/>
    </source>
</evidence>
<keyword evidence="1" id="KW-0813">Transport</keyword>
<dbReference type="EMBL" id="LFWV01000029">
    <property type="protein sequence ID" value="KON31657.1"/>
    <property type="molecule type" value="Genomic_DNA"/>
</dbReference>
<dbReference type="GO" id="GO:0016491">
    <property type="term" value="F:oxidoreductase activity"/>
    <property type="evidence" value="ECO:0007669"/>
    <property type="project" value="UniProtKB-ARBA"/>
</dbReference>
<dbReference type="AlphaFoldDB" id="A0A0M0BST7"/>